<keyword evidence="5 7" id="KW-0573">Peptidoglycan synthesis</keyword>
<evidence type="ECO:0000256" key="2">
    <source>
        <dbReference type="ARBA" id="ARBA00005992"/>
    </source>
</evidence>
<evidence type="ECO:0000256" key="8">
    <source>
        <dbReference type="SAM" id="SignalP"/>
    </source>
</evidence>
<keyword evidence="4 7" id="KW-0133">Cell shape</keyword>
<dbReference type="GO" id="GO:0071555">
    <property type="term" value="P:cell wall organization"/>
    <property type="evidence" value="ECO:0007669"/>
    <property type="project" value="UniProtKB-UniRule"/>
</dbReference>
<comment type="similarity">
    <text evidence="2">Belongs to the YkuD family.</text>
</comment>
<gene>
    <name evidence="10" type="ORF">RBB75_07010</name>
</gene>
<organism evidence="10">
    <name type="scientific">Tunturiibacter empetritectus</name>
    <dbReference type="NCBI Taxonomy" id="3069691"/>
    <lineage>
        <taxon>Bacteria</taxon>
        <taxon>Pseudomonadati</taxon>
        <taxon>Acidobacteriota</taxon>
        <taxon>Terriglobia</taxon>
        <taxon>Terriglobales</taxon>
        <taxon>Acidobacteriaceae</taxon>
        <taxon>Tunturiibacter</taxon>
    </lineage>
</organism>
<dbReference type="Pfam" id="PF03734">
    <property type="entry name" value="YkuD"/>
    <property type="match status" value="1"/>
</dbReference>
<name>A0AAU7ZGN1_9BACT</name>
<evidence type="ECO:0000256" key="7">
    <source>
        <dbReference type="PROSITE-ProRule" id="PRU01373"/>
    </source>
</evidence>
<comment type="pathway">
    <text evidence="1 7">Cell wall biogenesis; peptidoglycan biosynthesis.</text>
</comment>
<evidence type="ECO:0000256" key="6">
    <source>
        <dbReference type="ARBA" id="ARBA00023316"/>
    </source>
</evidence>
<proteinExistence type="inferred from homology"/>
<feature type="chain" id="PRO_5043986419" evidence="8">
    <location>
        <begin position="23"/>
        <end position="172"/>
    </location>
</feature>
<dbReference type="PROSITE" id="PS52029">
    <property type="entry name" value="LD_TPASE"/>
    <property type="match status" value="1"/>
</dbReference>
<evidence type="ECO:0000256" key="1">
    <source>
        <dbReference type="ARBA" id="ARBA00004752"/>
    </source>
</evidence>
<evidence type="ECO:0000259" key="9">
    <source>
        <dbReference type="PROSITE" id="PS52029"/>
    </source>
</evidence>
<sequence>MSKITKLGVLALFALPVLPLRAISANDAPLPASAIADKVLVLKSERKLLLMKGSEVLKTYTLSLGGNPVGPKIMEGDRRTPEGTYVLDRHNAHSQYHRSIHISYPNADDVARAKRYGVPTGGELYIHGLPNDFKGPAHHLGDWTEGCIAVTNAEIDEIWRVVADGTPIEIKP</sequence>
<dbReference type="SUPFAM" id="SSF141523">
    <property type="entry name" value="L,D-transpeptidase catalytic domain-like"/>
    <property type="match status" value="1"/>
</dbReference>
<protein>
    <submittedName>
        <fullName evidence="10">L,D-transpeptidase family protein</fullName>
    </submittedName>
</protein>
<accession>A0AAU7ZGN1</accession>
<feature type="active site" description="Proton donor/acceptor" evidence="7">
    <location>
        <position position="127"/>
    </location>
</feature>
<dbReference type="InterPro" id="IPR038063">
    <property type="entry name" value="Transpep_catalytic_dom"/>
</dbReference>
<feature type="domain" description="L,D-TPase catalytic" evidence="9">
    <location>
        <begin position="37"/>
        <end position="171"/>
    </location>
</feature>
<evidence type="ECO:0000256" key="3">
    <source>
        <dbReference type="ARBA" id="ARBA00022679"/>
    </source>
</evidence>
<feature type="active site" description="Nucleophile" evidence="7">
    <location>
        <position position="147"/>
    </location>
</feature>
<feature type="signal peptide" evidence="8">
    <location>
        <begin position="1"/>
        <end position="22"/>
    </location>
</feature>
<dbReference type="GO" id="GO:0016740">
    <property type="term" value="F:transferase activity"/>
    <property type="evidence" value="ECO:0007669"/>
    <property type="project" value="UniProtKB-KW"/>
</dbReference>
<dbReference type="GO" id="GO:0004180">
    <property type="term" value="F:carboxypeptidase activity"/>
    <property type="evidence" value="ECO:0007669"/>
    <property type="project" value="UniProtKB-ARBA"/>
</dbReference>
<dbReference type="Gene3D" id="2.40.440.10">
    <property type="entry name" value="L,D-transpeptidase catalytic domain-like"/>
    <property type="match status" value="1"/>
</dbReference>
<dbReference type="KEGG" id="temp:RBB75_07010"/>
<keyword evidence="6 7" id="KW-0961">Cell wall biogenesis/degradation</keyword>
<dbReference type="PANTHER" id="PTHR36699">
    <property type="entry name" value="LD-TRANSPEPTIDASE"/>
    <property type="match status" value="1"/>
</dbReference>
<dbReference type="InterPro" id="IPR005490">
    <property type="entry name" value="LD_TPept_cat_dom"/>
</dbReference>
<dbReference type="RefSeq" id="WP_353070001.1">
    <property type="nucleotide sequence ID" value="NZ_CP132932.1"/>
</dbReference>
<evidence type="ECO:0000256" key="4">
    <source>
        <dbReference type="ARBA" id="ARBA00022960"/>
    </source>
</evidence>
<evidence type="ECO:0000256" key="5">
    <source>
        <dbReference type="ARBA" id="ARBA00022984"/>
    </source>
</evidence>
<reference evidence="10" key="1">
    <citation type="submission" date="2023-08" db="EMBL/GenBank/DDBJ databases">
        <authorList>
            <person name="Messyasz A."/>
            <person name="Mannisto M.K."/>
            <person name="Kerkhof L.J."/>
            <person name="Haggblom M."/>
        </authorList>
    </citation>
    <scope>NUCLEOTIDE SEQUENCE</scope>
    <source>
        <strain evidence="10">M8UP23</strain>
    </source>
</reference>
<dbReference type="EMBL" id="CP132932">
    <property type="protein sequence ID" value="XCB28063.1"/>
    <property type="molecule type" value="Genomic_DNA"/>
</dbReference>
<dbReference type="CDD" id="cd16913">
    <property type="entry name" value="YkuD_like"/>
    <property type="match status" value="1"/>
</dbReference>
<dbReference type="AlphaFoldDB" id="A0AAU7ZGN1"/>
<dbReference type="GO" id="GO:0009252">
    <property type="term" value="P:peptidoglycan biosynthetic process"/>
    <property type="evidence" value="ECO:0007669"/>
    <property type="project" value="UniProtKB-KW"/>
</dbReference>
<keyword evidence="8" id="KW-0732">Signal</keyword>
<keyword evidence="3" id="KW-0808">Transferase</keyword>
<dbReference type="GO" id="GO:0008360">
    <property type="term" value="P:regulation of cell shape"/>
    <property type="evidence" value="ECO:0007669"/>
    <property type="project" value="UniProtKB-UniRule"/>
</dbReference>
<evidence type="ECO:0000313" key="10">
    <source>
        <dbReference type="EMBL" id="XCB28063.1"/>
    </source>
</evidence>
<reference evidence="10" key="2">
    <citation type="journal article" date="2024" name="Environ. Microbiol.">
        <title>Genome analysis and description of Tunturibacter gen. nov. expands the diversity of Terriglobia in tundra soils.</title>
        <authorList>
            <person name="Messyasz A."/>
            <person name="Mannisto M.K."/>
            <person name="Kerkhof L.J."/>
            <person name="Haggblom M.M."/>
        </authorList>
    </citation>
    <scope>NUCLEOTIDE SEQUENCE</scope>
    <source>
        <strain evidence="10">M8UP23</strain>
    </source>
</reference>
<dbReference type="PANTHER" id="PTHR36699:SF1">
    <property type="entry name" value="L,D-TRANSPEPTIDASE YAFK-RELATED"/>
    <property type="match status" value="1"/>
</dbReference>